<sequence>MQRMNRIFRTFSAALALVGALALGSATAAQQAGHGLEALDPAGAVTIQEARPALWKVADADTTIYLFGTIHLLPPGIEWYSGPVAQAFEASDVLVTEIPELTAGETQEVVVRRAILPKGKSLRSGMRKKELAKFDTALMGFNLPLNAFDTYKPWYAAVILSTLPLQQRGFDLANGVEAQLAARNKARGAPRIGLETLDYQLGLFDGLSPRVQKEYLLSVVDALPTIDTEVGKIVSAWSAGDAEGLAGLMNADQEDPAMMQALLTNRNKAWAQWLKARLDAPGRVFVAVGAGHLGGKDSVQDYLARGGVVSQRVQ</sequence>
<proteinExistence type="predicted"/>
<protein>
    <recommendedName>
        <fullName evidence="4">TraB/GumN family protein</fullName>
    </recommendedName>
</protein>
<gene>
    <name evidence="2" type="ORF">GCM10011617_14890</name>
</gene>
<dbReference type="InterPro" id="IPR002816">
    <property type="entry name" value="TraB/PrgY/GumN_fam"/>
</dbReference>
<organism evidence="2 3">
    <name type="scientific">Novosphingobium arvoryzae</name>
    <dbReference type="NCBI Taxonomy" id="1256514"/>
    <lineage>
        <taxon>Bacteria</taxon>
        <taxon>Pseudomonadati</taxon>
        <taxon>Pseudomonadota</taxon>
        <taxon>Alphaproteobacteria</taxon>
        <taxon>Sphingomonadales</taxon>
        <taxon>Sphingomonadaceae</taxon>
        <taxon>Novosphingobium</taxon>
    </lineage>
</organism>
<dbReference type="Pfam" id="PF01963">
    <property type="entry name" value="TraB_PrgY_gumN"/>
    <property type="match status" value="1"/>
</dbReference>
<reference evidence="2" key="2">
    <citation type="submission" date="2020-09" db="EMBL/GenBank/DDBJ databases">
        <authorList>
            <person name="Sun Q."/>
            <person name="Kim S."/>
        </authorList>
    </citation>
    <scope>NUCLEOTIDE SEQUENCE</scope>
    <source>
        <strain evidence="2">KCTC 32422</strain>
    </source>
</reference>
<evidence type="ECO:0008006" key="4">
    <source>
        <dbReference type="Google" id="ProtNLM"/>
    </source>
</evidence>
<evidence type="ECO:0000313" key="3">
    <source>
        <dbReference type="Proteomes" id="UP000634139"/>
    </source>
</evidence>
<accession>A0A918RF91</accession>
<dbReference type="PANTHER" id="PTHR40590:SF1">
    <property type="entry name" value="CYTOPLASMIC PROTEIN"/>
    <property type="match status" value="1"/>
</dbReference>
<dbReference type="EMBL" id="BMZD01000003">
    <property type="protein sequence ID" value="GGZ95645.1"/>
    <property type="molecule type" value="Genomic_DNA"/>
</dbReference>
<keyword evidence="3" id="KW-1185">Reference proteome</keyword>
<dbReference type="Proteomes" id="UP000634139">
    <property type="component" value="Unassembled WGS sequence"/>
</dbReference>
<name>A0A918RF91_9SPHN</name>
<dbReference type="PANTHER" id="PTHR40590">
    <property type="entry name" value="CYTOPLASMIC PROTEIN-RELATED"/>
    <property type="match status" value="1"/>
</dbReference>
<reference evidence="2" key="1">
    <citation type="journal article" date="2014" name="Int. J. Syst. Evol. Microbiol.">
        <title>Complete genome sequence of Corynebacterium casei LMG S-19264T (=DSM 44701T), isolated from a smear-ripened cheese.</title>
        <authorList>
            <consortium name="US DOE Joint Genome Institute (JGI-PGF)"/>
            <person name="Walter F."/>
            <person name="Albersmeier A."/>
            <person name="Kalinowski J."/>
            <person name="Ruckert C."/>
        </authorList>
    </citation>
    <scope>NUCLEOTIDE SEQUENCE</scope>
    <source>
        <strain evidence="2">KCTC 32422</strain>
    </source>
</reference>
<feature type="signal peptide" evidence="1">
    <location>
        <begin position="1"/>
        <end position="28"/>
    </location>
</feature>
<dbReference type="CDD" id="cd14789">
    <property type="entry name" value="Tiki"/>
    <property type="match status" value="1"/>
</dbReference>
<keyword evidence="1" id="KW-0732">Signal</keyword>
<feature type="chain" id="PRO_5036977274" description="TraB/GumN family protein" evidence="1">
    <location>
        <begin position="29"/>
        <end position="314"/>
    </location>
</feature>
<dbReference type="InterPro" id="IPR047111">
    <property type="entry name" value="YbaP-like"/>
</dbReference>
<evidence type="ECO:0000256" key="1">
    <source>
        <dbReference type="SAM" id="SignalP"/>
    </source>
</evidence>
<evidence type="ECO:0000313" key="2">
    <source>
        <dbReference type="EMBL" id="GGZ95645.1"/>
    </source>
</evidence>
<comment type="caution">
    <text evidence="2">The sequence shown here is derived from an EMBL/GenBank/DDBJ whole genome shotgun (WGS) entry which is preliminary data.</text>
</comment>
<dbReference type="AlphaFoldDB" id="A0A918RF91"/>